<dbReference type="EMBL" id="AZHA01000081">
    <property type="protein sequence ID" value="OAA33904.1"/>
    <property type="molecule type" value="Genomic_DNA"/>
</dbReference>
<proteinExistence type="predicted"/>
<reference evidence="2 3" key="1">
    <citation type="journal article" date="2016" name="Genome Biol. Evol.">
        <title>Divergent and convergent evolution of fungal pathogenicity.</title>
        <authorList>
            <person name="Shang Y."/>
            <person name="Xiao G."/>
            <person name="Zheng P."/>
            <person name="Cen K."/>
            <person name="Zhan S."/>
            <person name="Wang C."/>
        </authorList>
    </citation>
    <scope>NUCLEOTIDE SEQUENCE [LARGE SCALE GENOMIC DNA]</scope>
    <source>
        <strain evidence="2 3">RCEF 3172</strain>
    </source>
</reference>
<dbReference type="AlphaFoldDB" id="A0A166VPX8"/>
<keyword evidence="3" id="KW-1185">Reference proteome</keyword>
<gene>
    <name evidence="2" type="ORF">BBO_09419</name>
</gene>
<feature type="compositionally biased region" description="Polar residues" evidence="1">
    <location>
        <begin position="17"/>
        <end position="32"/>
    </location>
</feature>
<accession>A0A166VPX8</accession>
<evidence type="ECO:0000313" key="3">
    <source>
        <dbReference type="Proteomes" id="UP000076863"/>
    </source>
</evidence>
<dbReference type="Proteomes" id="UP000076863">
    <property type="component" value="Unassembled WGS sequence"/>
</dbReference>
<sequence length="415" mass="46323">MDFLSDDLLWDDFNLSTPQLPNNDSQRSGQEASPQSDVEPSPEPEPDQSQIIGRLPLLRSCDFDFGRDYDRNNPTCIHYDLKLKILQRGAGKKRSMQVDLLQKTNVVLAPSDLWRDELEAHVATLRSDPDKFPAGSDNYTSRGGTVSIKARSTRSGFNESFGGEDIPWLTADGHLESLGGLFKMRCMAITLAFDLTFHEAATTAAAGKKQRKSATSVARSKLPSDAVFMTRFYKRHECDAKSCRQNSMYCLKDKNGNHHAIDREKMRASYAEVKARVKEGEGFEDVEDIEIPLHFRREILSESRKRKANGDIGCRNCKTRGVAGAERLEVSGDPDDLLEEYCTKNLNMQSDRRRDGMEAANRFAMEALLDLATIHQKQDTVTEKMVASGVPLGSALLFVSGIASFIASREINGEE</sequence>
<evidence type="ECO:0000256" key="1">
    <source>
        <dbReference type="SAM" id="MobiDB-lite"/>
    </source>
</evidence>
<organism evidence="2 3">
    <name type="scientific">Beauveria brongniartii RCEF 3172</name>
    <dbReference type="NCBI Taxonomy" id="1081107"/>
    <lineage>
        <taxon>Eukaryota</taxon>
        <taxon>Fungi</taxon>
        <taxon>Dikarya</taxon>
        <taxon>Ascomycota</taxon>
        <taxon>Pezizomycotina</taxon>
        <taxon>Sordariomycetes</taxon>
        <taxon>Hypocreomycetidae</taxon>
        <taxon>Hypocreales</taxon>
        <taxon>Cordycipitaceae</taxon>
        <taxon>Beauveria</taxon>
        <taxon>Beauveria brongniartii</taxon>
    </lineage>
</organism>
<dbReference type="OrthoDB" id="4868790at2759"/>
<comment type="caution">
    <text evidence="2">The sequence shown here is derived from an EMBL/GenBank/DDBJ whole genome shotgun (WGS) entry which is preliminary data.</text>
</comment>
<name>A0A166VPX8_9HYPO</name>
<feature type="region of interest" description="Disordered" evidence="1">
    <location>
        <begin position="15"/>
        <end position="53"/>
    </location>
</feature>
<protein>
    <submittedName>
        <fullName evidence="2">Uncharacterized protein</fullName>
    </submittedName>
</protein>
<evidence type="ECO:0000313" key="2">
    <source>
        <dbReference type="EMBL" id="OAA33904.1"/>
    </source>
</evidence>